<feature type="transmembrane region" description="Helical" evidence="6">
    <location>
        <begin position="12"/>
        <end position="35"/>
    </location>
</feature>
<dbReference type="GO" id="GO:0016020">
    <property type="term" value="C:membrane"/>
    <property type="evidence" value="ECO:0007669"/>
    <property type="project" value="UniProtKB-SubCell"/>
</dbReference>
<keyword evidence="4 6" id="KW-1133">Transmembrane helix</keyword>
<dbReference type="Gene3D" id="3.30.700.10">
    <property type="entry name" value="Glycoprotein, Type 4 Pilin"/>
    <property type="match status" value="1"/>
</dbReference>
<dbReference type="NCBIfam" id="TIGR02532">
    <property type="entry name" value="IV_pilin_GFxxxE"/>
    <property type="match status" value="1"/>
</dbReference>
<dbReference type="Proteomes" id="UP000178413">
    <property type="component" value="Unassembled WGS sequence"/>
</dbReference>
<evidence type="ECO:0000313" key="8">
    <source>
        <dbReference type="Proteomes" id="UP000178413"/>
    </source>
</evidence>
<dbReference type="InterPro" id="IPR045584">
    <property type="entry name" value="Pilin-like"/>
</dbReference>
<comment type="caution">
    <text evidence="7">The sequence shown here is derived from an EMBL/GenBank/DDBJ whole genome shotgun (WGS) entry which is preliminary data.</text>
</comment>
<proteinExistence type="predicted"/>
<sequence>MKKPHSHVRSRIQAFTLVELMVVIAIIALLTGIIMTNLSQSRGKARDAKRISDIGQLQLTMALFFDRCKQYPATLALSANNGCPSGITLQSYISSIPNPPAGTTYDYAVDTTTHTNYVLHTKLENTNEVLKDGIKDASKPAFVTFSCYIDATNNQLEYCLGPN</sequence>
<dbReference type="InterPro" id="IPR012902">
    <property type="entry name" value="N_methyl_site"/>
</dbReference>
<keyword evidence="2" id="KW-0488">Methylation</keyword>
<name>A0A1G2MKY1_9BACT</name>
<evidence type="ECO:0000256" key="6">
    <source>
        <dbReference type="SAM" id="Phobius"/>
    </source>
</evidence>
<gene>
    <name evidence="7" type="ORF">A3D50_00045</name>
</gene>
<dbReference type="STRING" id="1802308.A3D50_00045"/>
<dbReference type="PANTHER" id="PTHR30093:SF44">
    <property type="entry name" value="TYPE II SECRETION SYSTEM CORE PROTEIN G"/>
    <property type="match status" value="1"/>
</dbReference>
<keyword evidence="5 6" id="KW-0472">Membrane</keyword>
<keyword evidence="3 6" id="KW-0812">Transmembrane</keyword>
<evidence type="ECO:0000313" key="7">
    <source>
        <dbReference type="EMBL" id="OHA24394.1"/>
    </source>
</evidence>
<accession>A0A1G2MKY1</accession>
<dbReference type="PANTHER" id="PTHR30093">
    <property type="entry name" value="GENERAL SECRETION PATHWAY PROTEIN G"/>
    <property type="match status" value="1"/>
</dbReference>
<evidence type="ECO:0000256" key="1">
    <source>
        <dbReference type="ARBA" id="ARBA00004167"/>
    </source>
</evidence>
<comment type="subcellular location">
    <subcellularLocation>
        <location evidence="1">Membrane</location>
        <topology evidence="1">Single-pass membrane protein</topology>
    </subcellularLocation>
</comment>
<dbReference type="AlphaFoldDB" id="A0A1G2MKY1"/>
<evidence type="ECO:0008006" key="9">
    <source>
        <dbReference type="Google" id="ProtNLM"/>
    </source>
</evidence>
<evidence type="ECO:0000256" key="5">
    <source>
        <dbReference type="ARBA" id="ARBA00023136"/>
    </source>
</evidence>
<dbReference type="EMBL" id="MHRM01000005">
    <property type="protein sequence ID" value="OHA24394.1"/>
    <property type="molecule type" value="Genomic_DNA"/>
</dbReference>
<dbReference type="Pfam" id="PF07963">
    <property type="entry name" value="N_methyl"/>
    <property type="match status" value="1"/>
</dbReference>
<dbReference type="SUPFAM" id="SSF54523">
    <property type="entry name" value="Pili subunits"/>
    <property type="match status" value="1"/>
</dbReference>
<evidence type="ECO:0000256" key="2">
    <source>
        <dbReference type="ARBA" id="ARBA00022481"/>
    </source>
</evidence>
<organism evidence="7 8">
    <name type="scientific">Candidatus Taylorbacteria bacterium RIFCSPHIGHO2_02_FULL_44_12</name>
    <dbReference type="NCBI Taxonomy" id="1802308"/>
    <lineage>
        <taxon>Bacteria</taxon>
        <taxon>Candidatus Tayloriibacteriota</taxon>
    </lineage>
</organism>
<evidence type="ECO:0000256" key="4">
    <source>
        <dbReference type="ARBA" id="ARBA00022989"/>
    </source>
</evidence>
<evidence type="ECO:0000256" key="3">
    <source>
        <dbReference type="ARBA" id="ARBA00022692"/>
    </source>
</evidence>
<reference evidence="7 8" key="1">
    <citation type="journal article" date="2016" name="Nat. Commun.">
        <title>Thousands of microbial genomes shed light on interconnected biogeochemical processes in an aquifer system.</title>
        <authorList>
            <person name="Anantharaman K."/>
            <person name="Brown C.T."/>
            <person name="Hug L.A."/>
            <person name="Sharon I."/>
            <person name="Castelle C.J."/>
            <person name="Probst A.J."/>
            <person name="Thomas B.C."/>
            <person name="Singh A."/>
            <person name="Wilkins M.J."/>
            <person name="Karaoz U."/>
            <person name="Brodie E.L."/>
            <person name="Williams K.H."/>
            <person name="Hubbard S.S."/>
            <person name="Banfield J.F."/>
        </authorList>
    </citation>
    <scope>NUCLEOTIDE SEQUENCE [LARGE SCALE GENOMIC DNA]</scope>
</reference>
<protein>
    <recommendedName>
        <fullName evidence="9">Type II secretion system protein GspG C-terminal domain-containing protein</fullName>
    </recommendedName>
</protein>